<dbReference type="AlphaFoldDB" id="A0A8J8P9H5"/>
<name>A0A8J8P9H5_HALGN</name>
<dbReference type="Pfam" id="PF24633">
    <property type="entry name" value="DUF7630"/>
    <property type="match status" value="1"/>
</dbReference>
<feature type="transmembrane region" description="Helical" evidence="1">
    <location>
        <begin position="212"/>
        <end position="234"/>
    </location>
</feature>
<dbReference type="EMBL" id="RRYP01000152">
    <property type="protein sequence ID" value="TNV87911.1"/>
    <property type="molecule type" value="Genomic_DNA"/>
</dbReference>
<feature type="domain" description="DUF7630" evidence="2">
    <location>
        <begin position="58"/>
        <end position="106"/>
    </location>
</feature>
<protein>
    <recommendedName>
        <fullName evidence="2">DUF7630 domain-containing protein</fullName>
    </recommendedName>
</protein>
<gene>
    <name evidence="3" type="ORF">FGO68_gene12525</name>
</gene>
<keyword evidence="1" id="KW-1133">Transmembrane helix</keyword>
<evidence type="ECO:0000313" key="4">
    <source>
        <dbReference type="Proteomes" id="UP000785679"/>
    </source>
</evidence>
<comment type="caution">
    <text evidence="3">The sequence shown here is derived from an EMBL/GenBank/DDBJ whole genome shotgun (WGS) entry which is preliminary data.</text>
</comment>
<feature type="transmembrane region" description="Helical" evidence="1">
    <location>
        <begin position="346"/>
        <end position="364"/>
    </location>
</feature>
<organism evidence="3 4">
    <name type="scientific">Halteria grandinella</name>
    <dbReference type="NCBI Taxonomy" id="5974"/>
    <lineage>
        <taxon>Eukaryota</taxon>
        <taxon>Sar</taxon>
        <taxon>Alveolata</taxon>
        <taxon>Ciliophora</taxon>
        <taxon>Intramacronucleata</taxon>
        <taxon>Spirotrichea</taxon>
        <taxon>Stichotrichia</taxon>
        <taxon>Sporadotrichida</taxon>
        <taxon>Halteriidae</taxon>
        <taxon>Halteria</taxon>
    </lineage>
</organism>
<sequence>MLSSGKCEQCEEGTYLLQAPFQPGFCKKCPSLEAECIGGSIVYPLPGYWRSSNESEDFIKCLNPGACIGRGLAINQQCLDGYQGVLCSDCAQGYSKTLASFKCSECPSMVQNVLILAAILLGVGVFLIILITSNLNSPLKEKNYLPVFLRILLNHLQILTLSGTFDLNWPDQLLSFYRNIQPFGEASSQILSIDCLLNTQNAQQLLGISRVFLVRVTILAFLPIFAAVMSYVVWKIVFMFKSAMKEKQNAYNLPEFDNSERSSGVEKNQLTEMISPEQQKRKLRQQSVYKDDINIMESSMKLNMSGAQLIPLSFSNNEKQLNEGETNLFKEHEVPNKKKNEDNEDIGKIISTIIVVLFFFHPTITREMFNVFKQV</sequence>
<dbReference type="PANTHER" id="PTHR11319">
    <property type="entry name" value="G PROTEIN-COUPLED RECEPTOR-RELATED"/>
    <property type="match status" value="1"/>
</dbReference>
<feature type="transmembrane region" description="Helical" evidence="1">
    <location>
        <begin position="113"/>
        <end position="135"/>
    </location>
</feature>
<keyword evidence="4" id="KW-1185">Reference proteome</keyword>
<evidence type="ECO:0000313" key="3">
    <source>
        <dbReference type="EMBL" id="TNV87911.1"/>
    </source>
</evidence>
<evidence type="ECO:0000259" key="2">
    <source>
        <dbReference type="Pfam" id="PF24633"/>
    </source>
</evidence>
<accession>A0A8J8P9H5</accession>
<dbReference type="OrthoDB" id="10035969at2759"/>
<dbReference type="Proteomes" id="UP000785679">
    <property type="component" value="Unassembled WGS sequence"/>
</dbReference>
<dbReference type="InterPro" id="IPR056047">
    <property type="entry name" value="CRMPA-like_DUF7630"/>
</dbReference>
<keyword evidence="1" id="KW-0812">Transmembrane</keyword>
<evidence type="ECO:0000256" key="1">
    <source>
        <dbReference type="SAM" id="Phobius"/>
    </source>
</evidence>
<keyword evidence="1" id="KW-0472">Membrane</keyword>
<reference evidence="3" key="1">
    <citation type="submission" date="2019-06" db="EMBL/GenBank/DDBJ databases">
        <authorList>
            <person name="Zheng W."/>
        </authorList>
    </citation>
    <scope>NUCLEOTIDE SEQUENCE</scope>
    <source>
        <strain evidence="3">QDHG01</strain>
    </source>
</reference>
<dbReference type="PANTHER" id="PTHR11319:SF35">
    <property type="entry name" value="OUTER MEMBRANE PROTEIN PMPC-RELATED"/>
    <property type="match status" value="1"/>
</dbReference>
<proteinExistence type="predicted"/>